<dbReference type="EMBL" id="JAMKFB020000024">
    <property type="protein sequence ID" value="KAL0156093.1"/>
    <property type="molecule type" value="Genomic_DNA"/>
</dbReference>
<accession>A0ABD0N701</accession>
<comment type="caution">
    <text evidence="2">The sequence shown here is derived from an EMBL/GenBank/DDBJ whole genome shotgun (WGS) entry which is preliminary data.</text>
</comment>
<dbReference type="Proteomes" id="UP001529510">
    <property type="component" value="Unassembled WGS sequence"/>
</dbReference>
<keyword evidence="3" id="KW-1185">Reference proteome</keyword>
<feature type="non-terminal residue" evidence="2">
    <location>
        <position position="1"/>
    </location>
</feature>
<evidence type="ECO:0000256" key="1">
    <source>
        <dbReference type="SAM" id="MobiDB-lite"/>
    </source>
</evidence>
<name>A0ABD0N701_CIRMR</name>
<feature type="non-terminal residue" evidence="2">
    <location>
        <position position="82"/>
    </location>
</feature>
<dbReference type="AlphaFoldDB" id="A0ABD0N701"/>
<feature type="compositionally biased region" description="Basic residues" evidence="1">
    <location>
        <begin position="10"/>
        <end position="19"/>
    </location>
</feature>
<evidence type="ECO:0000313" key="2">
    <source>
        <dbReference type="EMBL" id="KAL0156093.1"/>
    </source>
</evidence>
<sequence length="82" mass="8713">DADAGEIKKNQKPVRRGRKQAASNKNELKPGWEGPRNSISSHSSGDEGEEPVHTCPTPPTTLMDVTEGEGDPKTGNTCNALS</sequence>
<feature type="region of interest" description="Disordered" evidence="1">
    <location>
        <begin position="1"/>
        <end position="82"/>
    </location>
</feature>
<protein>
    <submittedName>
        <fullName evidence="2">Uncharacterized protein</fullName>
    </submittedName>
</protein>
<reference evidence="2 3" key="1">
    <citation type="submission" date="2024-05" db="EMBL/GenBank/DDBJ databases">
        <title>Genome sequencing and assembly of Indian major carp, Cirrhinus mrigala (Hamilton, 1822).</title>
        <authorList>
            <person name="Mohindra V."/>
            <person name="Chowdhury L.M."/>
            <person name="Lal K."/>
            <person name="Jena J.K."/>
        </authorList>
    </citation>
    <scope>NUCLEOTIDE SEQUENCE [LARGE SCALE GENOMIC DNA]</scope>
    <source>
        <strain evidence="2">CM1030</strain>
        <tissue evidence="2">Blood</tissue>
    </source>
</reference>
<organism evidence="2 3">
    <name type="scientific">Cirrhinus mrigala</name>
    <name type="common">Mrigala</name>
    <dbReference type="NCBI Taxonomy" id="683832"/>
    <lineage>
        <taxon>Eukaryota</taxon>
        <taxon>Metazoa</taxon>
        <taxon>Chordata</taxon>
        <taxon>Craniata</taxon>
        <taxon>Vertebrata</taxon>
        <taxon>Euteleostomi</taxon>
        <taxon>Actinopterygii</taxon>
        <taxon>Neopterygii</taxon>
        <taxon>Teleostei</taxon>
        <taxon>Ostariophysi</taxon>
        <taxon>Cypriniformes</taxon>
        <taxon>Cyprinidae</taxon>
        <taxon>Labeoninae</taxon>
        <taxon>Labeonini</taxon>
        <taxon>Cirrhinus</taxon>
    </lineage>
</organism>
<proteinExistence type="predicted"/>
<evidence type="ECO:0000313" key="3">
    <source>
        <dbReference type="Proteomes" id="UP001529510"/>
    </source>
</evidence>
<gene>
    <name evidence="2" type="ORF">M9458_047339</name>
</gene>